<evidence type="ECO:0000256" key="3">
    <source>
        <dbReference type="ARBA" id="ARBA00023136"/>
    </source>
</evidence>
<dbReference type="PANTHER" id="PTHR30332">
    <property type="entry name" value="PROBABLE GENERAL SECRETION PATHWAY PROTEIN D"/>
    <property type="match status" value="1"/>
</dbReference>
<gene>
    <name evidence="7" type="ORF">BUE93_09255</name>
</gene>
<evidence type="ECO:0000256" key="2">
    <source>
        <dbReference type="ARBA" id="ARBA00022729"/>
    </source>
</evidence>
<feature type="compositionally biased region" description="Gly residues" evidence="4">
    <location>
        <begin position="223"/>
        <end position="235"/>
    </location>
</feature>
<organism evidence="7 8">
    <name type="scientific">Chromobacterium amazonense</name>
    <dbReference type="NCBI Taxonomy" id="1382803"/>
    <lineage>
        <taxon>Bacteria</taxon>
        <taxon>Pseudomonadati</taxon>
        <taxon>Pseudomonadota</taxon>
        <taxon>Betaproteobacteria</taxon>
        <taxon>Neisseriales</taxon>
        <taxon>Chromobacteriaceae</taxon>
        <taxon>Chromobacterium</taxon>
    </lineage>
</organism>
<name>A0A2S9X5D9_9NEIS</name>
<dbReference type="GO" id="GO:0019867">
    <property type="term" value="C:outer membrane"/>
    <property type="evidence" value="ECO:0007669"/>
    <property type="project" value="InterPro"/>
</dbReference>
<feature type="domain" description="Secretin N-terminal" evidence="6">
    <location>
        <begin position="195"/>
        <end position="280"/>
    </location>
</feature>
<proteinExistence type="predicted"/>
<dbReference type="Pfam" id="PF00263">
    <property type="entry name" value="Secretin"/>
    <property type="match status" value="1"/>
</dbReference>
<dbReference type="GO" id="GO:0009297">
    <property type="term" value="P:pilus assembly"/>
    <property type="evidence" value="ECO:0007669"/>
    <property type="project" value="InterPro"/>
</dbReference>
<evidence type="ECO:0000259" key="6">
    <source>
        <dbReference type="Pfam" id="PF07655"/>
    </source>
</evidence>
<keyword evidence="3" id="KW-0472">Membrane</keyword>
<comment type="caution">
    <text evidence="7">The sequence shown here is derived from an EMBL/GenBank/DDBJ whole genome shotgun (WGS) entry which is preliminary data.</text>
</comment>
<dbReference type="Pfam" id="PF07655">
    <property type="entry name" value="Secretin_N_2"/>
    <property type="match status" value="1"/>
</dbReference>
<dbReference type="InterPro" id="IPR011514">
    <property type="entry name" value="Secretin_N_2"/>
</dbReference>
<evidence type="ECO:0000313" key="8">
    <source>
        <dbReference type="Proteomes" id="UP000239469"/>
    </source>
</evidence>
<dbReference type="GO" id="GO:0009306">
    <property type="term" value="P:protein secretion"/>
    <property type="evidence" value="ECO:0007669"/>
    <property type="project" value="InterPro"/>
</dbReference>
<accession>A0A2S9X5D9</accession>
<feature type="region of interest" description="Disordered" evidence="4">
    <location>
        <begin position="211"/>
        <end position="246"/>
    </location>
</feature>
<dbReference type="AlphaFoldDB" id="A0A2S9X5D9"/>
<evidence type="ECO:0000256" key="1">
    <source>
        <dbReference type="ARBA" id="ARBA00004370"/>
    </source>
</evidence>
<feature type="region of interest" description="Disordered" evidence="4">
    <location>
        <begin position="97"/>
        <end position="118"/>
    </location>
</feature>
<sequence length="565" mass="59626">MVYEGAEQSIKEAQQKVDSLVDKAAQPMPKEDTRTVPVRDDVYLGASIIKRQNGQQLPVRLEKEGVRLMSAAPMSLLSIGDLIAETTGIPVSFATDIFEQPGKEKKREGDNPDQSGNRAQEISNALDAAASSGNRKLDKNGGSALFFGRPSPISQEKMRVNFRGSLSDFMHQVAAYFDVSWRYQDGRMQFSRLVTRSFQLAASPIRMDGNATMSAGIGENSGSTGGSGGGSGGGSSSSSASGGVTGGASQSAKVDIKLDLWKELQDSLKTIIGNQGDFTASPSSGMLTVTAPTSVMERVARQVQEINRQLLRQVALKVEVYSLALTKDSSWRFDLAGALAVGAGVYSFGNAVAPSLAAAGIGASVVGGGKFDGSKAVLSLLEEKGDVSVVNTASVTTMSGQPVPVQVSTTQSYLESLTSTVSDGVVTVTPNVNSVNSGFSLNLLPKVMDDGKILLQYSMNLSTLVGKDNGFNTYEFPGTNGEMTKLSLPNLDQRSFIQSGLINNGATLVLAGFERLTDKTADDGQGSANFKLLGGKRTSQQARDMLVVMITPVVLDHSAELARMN</sequence>
<protein>
    <submittedName>
        <fullName evidence="7">Uncharacterized protein</fullName>
    </submittedName>
</protein>
<reference evidence="7 8" key="1">
    <citation type="submission" date="2017-01" db="EMBL/GenBank/DDBJ databases">
        <title>New insights into the genetic diversity of Chromobacterium isolated from tropical freshwater lake.</title>
        <authorList>
            <person name="Santos A.B."/>
            <person name="Nascimento A.M."/>
            <person name="Da Silva P.C."/>
        </authorList>
    </citation>
    <scope>NUCLEOTIDE SEQUENCE [LARGE SCALE GENOMIC DNA]</scope>
    <source>
        <strain evidence="7 8">56AF</strain>
    </source>
</reference>
<comment type="subcellular location">
    <subcellularLocation>
        <location evidence="1">Membrane</location>
    </subcellularLocation>
</comment>
<evidence type="ECO:0000313" key="7">
    <source>
        <dbReference type="EMBL" id="PRP70951.1"/>
    </source>
</evidence>
<evidence type="ECO:0000256" key="4">
    <source>
        <dbReference type="SAM" id="MobiDB-lite"/>
    </source>
</evidence>
<dbReference type="InterPro" id="IPR050810">
    <property type="entry name" value="Bact_Secretion_Sys_Channel"/>
</dbReference>
<dbReference type="EMBL" id="MTBD01000022">
    <property type="protein sequence ID" value="PRP70951.1"/>
    <property type="molecule type" value="Genomic_DNA"/>
</dbReference>
<evidence type="ECO:0000259" key="5">
    <source>
        <dbReference type="Pfam" id="PF00263"/>
    </source>
</evidence>
<feature type="domain" description="Type II/III secretion system secretin-like" evidence="5">
    <location>
        <begin position="381"/>
        <end position="555"/>
    </location>
</feature>
<keyword evidence="2" id="KW-0732">Signal</keyword>
<feature type="compositionally biased region" description="Basic and acidic residues" evidence="4">
    <location>
        <begin position="101"/>
        <end position="110"/>
    </location>
</feature>
<dbReference type="InterPro" id="IPR004846">
    <property type="entry name" value="T2SS/T3SS_dom"/>
</dbReference>
<dbReference type="Proteomes" id="UP000239469">
    <property type="component" value="Unassembled WGS sequence"/>
</dbReference>
<dbReference type="PANTHER" id="PTHR30332:SF24">
    <property type="entry name" value="SECRETIN GSPD-RELATED"/>
    <property type="match status" value="1"/>
</dbReference>